<dbReference type="OMA" id="AWWLIDS"/>
<dbReference type="Proteomes" id="UP000326877">
    <property type="component" value="Unassembled WGS sequence"/>
</dbReference>
<feature type="non-terminal residue" evidence="1">
    <location>
        <position position="236"/>
    </location>
</feature>
<sequence>MPSLLYVSSVLLATSSATVTYLYFFHRSLGHRLHHEFHQNTLPDSVSTIASLPPKVFSGECRTFYDHASRRIDRKLLPTRKLEDIFTLFLRRNMTAFSRFPQAWIIRLNVTPVDRRTFHASHIQSLQFKEGDLICGLYRVQERADNRVVLELLFEGEVSGRLVLRYWEDGDDVVFCTDTIMWIGKAPSGQRKRVIVPLENPILRFLHELAAWWLIDSGVAYLMDLKAAEPMLEKRA</sequence>
<name>A0A5N7CP71_PETAA</name>
<dbReference type="OrthoDB" id="5599753at2759"/>
<proteinExistence type="predicted"/>
<dbReference type="AlphaFoldDB" id="A0A5N7CP71"/>
<organism evidence="1">
    <name type="scientific">Petromyces alliaceus</name>
    <name type="common">Aspergillus alliaceus</name>
    <dbReference type="NCBI Taxonomy" id="209559"/>
    <lineage>
        <taxon>Eukaryota</taxon>
        <taxon>Fungi</taxon>
        <taxon>Dikarya</taxon>
        <taxon>Ascomycota</taxon>
        <taxon>Pezizomycotina</taxon>
        <taxon>Eurotiomycetes</taxon>
        <taxon>Eurotiomycetidae</taxon>
        <taxon>Eurotiales</taxon>
        <taxon>Aspergillaceae</taxon>
        <taxon>Aspergillus</taxon>
        <taxon>Aspergillus subgen. Circumdati</taxon>
    </lineage>
</organism>
<accession>A0A5N7CP71</accession>
<protein>
    <submittedName>
        <fullName evidence="1">Uncharacterized protein</fullName>
    </submittedName>
</protein>
<evidence type="ECO:0000313" key="1">
    <source>
        <dbReference type="EMBL" id="KAE8395996.1"/>
    </source>
</evidence>
<gene>
    <name evidence="1" type="ORF">BDV23DRAFT_144105</name>
</gene>
<dbReference type="EMBL" id="ML735216">
    <property type="protein sequence ID" value="KAE8395996.1"/>
    <property type="molecule type" value="Genomic_DNA"/>
</dbReference>
<reference evidence="1" key="1">
    <citation type="submission" date="2019-04" db="EMBL/GenBank/DDBJ databases">
        <title>Friends and foes A comparative genomics studyof 23 Aspergillus species from section Flavi.</title>
        <authorList>
            <consortium name="DOE Joint Genome Institute"/>
            <person name="Kjaerbolling I."/>
            <person name="Vesth T."/>
            <person name="Frisvad J.C."/>
            <person name="Nybo J.L."/>
            <person name="Theobald S."/>
            <person name="Kildgaard S."/>
            <person name="Isbrandt T."/>
            <person name="Kuo A."/>
            <person name="Sato A."/>
            <person name="Lyhne E.K."/>
            <person name="Kogle M.E."/>
            <person name="Wiebenga A."/>
            <person name="Kun R.S."/>
            <person name="Lubbers R.J."/>
            <person name="Makela M.R."/>
            <person name="Barry K."/>
            <person name="Chovatia M."/>
            <person name="Clum A."/>
            <person name="Daum C."/>
            <person name="Haridas S."/>
            <person name="He G."/>
            <person name="LaButti K."/>
            <person name="Lipzen A."/>
            <person name="Mondo S."/>
            <person name="Riley R."/>
            <person name="Salamov A."/>
            <person name="Simmons B.A."/>
            <person name="Magnuson J.K."/>
            <person name="Henrissat B."/>
            <person name="Mortensen U.H."/>
            <person name="Larsen T.O."/>
            <person name="Devries R.P."/>
            <person name="Grigoriev I.V."/>
            <person name="Machida M."/>
            <person name="Baker S.E."/>
            <person name="Andersen M.R."/>
        </authorList>
    </citation>
    <scope>NUCLEOTIDE SEQUENCE [LARGE SCALE GENOMIC DNA]</scope>
    <source>
        <strain evidence="1">IBT 14317</strain>
    </source>
</reference>